<comment type="subcellular location">
    <subcellularLocation>
        <location evidence="2">Nucleus</location>
    </subcellularLocation>
</comment>
<keyword evidence="12" id="KW-0175">Coiled coil</keyword>
<keyword evidence="4" id="KW-0677">Repeat</keyword>
<dbReference type="GO" id="GO:0006357">
    <property type="term" value="P:regulation of transcription by RNA polymerase II"/>
    <property type="evidence" value="ECO:0007669"/>
    <property type="project" value="TreeGrafter"/>
</dbReference>
<dbReference type="PANTHER" id="PTHR24390">
    <property type="entry name" value="ZINC FINGER PROTEIN"/>
    <property type="match status" value="1"/>
</dbReference>
<feature type="domain" description="C2H2-type" evidence="13">
    <location>
        <begin position="243"/>
        <end position="270"/>
    </location>
</feature>
<proteinExistence type="predicted"/>
<protein>
    <recommendedName>
        <fullName evidence="13">C2H2-type domain-containing protein</fullName>
    </recommendedName>
</protein>
<accession>A0A5A9NBX4</accession>
<dbReference type="FunFam" id="3.30.160.60:FF:000352">
    <property type="entry name" value="zinc finger protein 3 homolog"/>
    <property type="match status" value="1"/>
</dbReference>
<dbReference type="InterPro" id="IPR036236">
    <property type="entry name" value="Znf_C2H2_sf"/>
</dbReference>
<dbReference type="PANTHER" id="PTHR24390:SF237">
    <property type="entry name" value="FI23536P1-RELATED"/>
    <property type="match status" value="1"/>
</dbReference>
<dbReference type="PROSITE" id="PS50157">
    <property type="entry name" value="ZINC_FINGER_C2H2_2"/>
    <property type="match status" value="7"/>
</dbReference>
<dbReference type="Pfam" id="PF00096">
    <property type="entry name" value="zf-C2H2"/>
    <property type="match status" value="5"/>
</dbReference>
<evidence type="ECO:0000256" key="10">
    <source>
        <dbReference type="ARBA" id="ARBA00023242"/>
    </source>
</evidence>
<evidence type="ECO:0000256" key="6">
    <source>
        <dbReference type="ARBA" id="ARBA00022833"/>
    </source>
</evidence>
<dbReference type="GO" id="GO:0008270">
    <property type="term" value="F:zinc ion binding"/>
    <property type="evidence" value="ECO:0007669"/>
    <property type="project" value="UniProtKB-KW"/>
</dbReference>
<dbReference type="GO" id="GO:0005634">
    <property type="term" value="C:nucleus"/>
    <property type="evidence" value="ECO:0007669"/>
    <property type="project" value="UniProtKB-SubCell"/>
</dbReference>
<feature type="domain" description="C2H2-type" evidence="13">
    <location>
        <begin position="327"/>
        <end position="351"/>
    </location>
</feature>
<dbReference type="GO" id="GO:0045596">
    <property type="term" value="P:negative regulation of cell differentiation"/>
    <property type="evidence" value="ECO:0007669"/>
    <property type="project" value="UniProtKB-ARBA"/>
</dbReference>
<evidence type="ECO:0000256" key="12">
    <source>
        <dbReference type="SAM" id="Coils"/>
    </source>
</evidence>
<dbReference type="SMART" id="SM00355">
    <property type="entry name" value="ZnF_C2H2"/>
    <property type="match status" value="7"/>
</dbReference>
<evidence type="ECO:0000256" key="4">
    <source>
        <dbReference type="ARBA" id="ARBA00022737"/>
    </source>
</evidence>
<name>A0A5A9NBX4_9TELE</name>
<dbReference type="AlphaFoldDB" id="A0A5A9NBX4"/>
<evidence type="ECO:0000256" key="7">
    <source>
        <dbReference type="ARBA" id="ARBA00023015"/>
    </source>
</evidence>
<dbReference type="GO" id="GO:0003700">
    <property type="term" value="F:DNA-binding transcription factor activity"/>
    <property type="evidence" value="ECO:0007669"/>
    <property type="project" value="TreeGrafter"/>
</dbReference>
<feature type="domain" description="C2H2-type" evidence="13">
    <location>
        <begin position="299"/>
        <end position="326"/>
    </location>
</feature>
<keyword evidence="7" id="KW-0805">Transcription regulation</keyword>
<dbReference type="Gene3D" id="3.30.160.60">
    <property type="entry name" value="Classic Zinc Finger"/>
    <property type="match status" value="7"/>
</dbReference>
<evidence type="ECO:0000259" key="13">
    <source>
        <dbReference type="PROSITE" id="PS50157"/>
    </source>
</evidence>
<evidence type="ECO:0000256" key="11">
    <source>
        <dbReference type="PROSITE-ProRule" id="PRU00042"/>
    </source>
</evidence>
<feature type="domain" description="C2H2-type" evidence="13">
    <location>
        <begin position="215"/>
        <end position="242"/>
    </location>
</feature>
<keyword evidence="6" id="KW-0862">Zinc</keyword>
<evidence type="ECO:0000256" key="2">
    <source>
        <dbReference type="ARBA" id="ARBA00004123"/>
    </source>
</evidence>
<dbReference type="FunFam" id="3.30.160.60:FF:001498">
    <property type="entry name" value="Zinc finger protein 404"/>
    <property type="match status" value="2"/>
</dbReference>
<keyword evidence="10" id="KW-0539">Nucleus</keyword>
<sequence length="351" mass="40386">MRTQIDVMCCKSVGTDLSMLDIDDLMTEISQLKKEVALLEAKLGESDELSRKDVSGVSLCVITDQTSPELLVSVCHEEQKPSGNLLDCQMELDTDITETEEQTDADLIHPDLMKEEITEHNEMEDKPPFVIGEESPNCLKTDTNFSLKKSQGEPNKDFPMCQLCGKTFKCRSHMNHHMKIHTGEKPYRCDHCGKIFARKYTLNVHMIIHTEVRLHTCNQCGKTFKHRSSMNDHMKIHTGEKPYRCDHCGKIFARKDTLNGHMITHTGVRLYTCNQCGKTFKRRSHMNNHMKIHTGEKPYRCDQCGKTFQHKYIHDTHMRSHTGGKPYSCDQCGKVFTWKSNLTRHMRVHTG</sequence>
<evidence type="ECO:0000313" key="15">
    <source>
        <dbReference type="Proteomes" id="UP000324632"/>
    </source>
</evidence>
<comment type="caution">
    <text evidence="14">The sequence shown here is derived from an EMBL/GenBank/DDBJ whole genome shotgun (WGS) entry which is preliminary data.</text>
</comment>
<keyword evidence="9" id="KW-0804">Transcription</keyword>
<keyword evidence="3" id="KW-0479">Metal-binding</keyword>
<keyword evidence="8" id="KW-0238">DNA-binding</keyword>
<keyword evidence="15" id="KW-1185">Reference proteome</keyword>
<gene>
    <name evidence="14" type="ORF">E1301_Tti002203</name>
</gene>
<dbReference type="FunFam" id="3.30.160.60:FF:001639">
    <property type="entry name" value="Si:dkey-7i4.21"/>
    <property type="match status" value="1"/>
</dbReference>
<dbReference type="FunFam" id="3.30.160.60:FF:000912">
    <property type="entry name" value="Zinc finger protein 660"/>
    <property type="match status" value="2"/>
</dbReference>
<dbReference type="SUPFAM" id="SSF57667">
    <property type="entry name" value="beta-beta-alpha zinc fingers"/>
    <property type="match status" value="4"/>
</dbReference>
<evidence type="ECO:0000256" key="3">
    <source>
        <dbReference type="ARBA" id="ARBA00022723"/>
    </source>
</evidence>
<organism evidence="14 15">
    <name type="scientific">Triplophysa tibetana</name>
    <dbReference type="NCBI Taxonomy" id="1572043"/>
    <lineage>
        <taxon>Eukaryota</taxon>
        <taxon>Metazoa</taxon>
        <taxon>Chordata</taxon>
        <taxon>Craniata</taxon>
        <taxon>Vertebrata</taxon>
        <taxon>Euteleostomi</taxon>
        <taxon>Actinopterygii</taxon>
        <taxon>Neopterygii</taxon>
        <taxon>Teleostei</taxon>
        <taxon>Ostariophysi</taxon>
        <taxon>Cypriniformes</taxon>
        <taxon>Nemacheilidae</taxon>
        <taxon>Triplophysa</taxon>
    </lineage>
</organism>
<evidence type="ECO:0000256" key="5">
    <source>
        <dbReference type="ARBA" id="ARBA00022771"/>
    </source>
</evidence>
<feature type="domain" description="C2H2-type" evidence="13">
    <location>
        <begin position="187"/>
        <end position="214"/>
    </location>
</feature>
<dbReference type="PROSITE" id="PS00028">
    <property type="entry name" value="ZINC_FINGER_C2H2_1"/>
    <property type="match status" value="7"/>
</dbReference>
<evidence type="ECO:0000256" key="9">
    <source>
        <dbReference type="ARBA" id="ARBA00023163"/>
    </source>
</evidence>
<reference evidence="14 15" key="1">
    <citation type="journal article" date="2019" name="Mol. Ecol. Resour.">
        <title>Chromosome-level genome assembly of Triplophysa tibetana, a fish adapted to the harsh high-altitude environment of the Tibetan Plateau.</title>
        <authorList>
            <person name="Yang X."/>
            <person name="Liu H."/>
            <person name="Ma Z."/>
            <person name="Zou Y."/>
            <person name="Zou M."/>
            <person name="Mao Y."/>
            <person name="Li X."/>
            <person name="Wang H."/>
            <person name="Chen T."/>
            <person name="Wang W."/>
            <person name="Yang R."/>
        </authorList>
    </citation>
    <scope>NUCLEOTIDE SEQUENCE [LARGE SCALE GENOMIC DNA]</scope>
    <source>
        <strain evidence="14">TTIB1903HZAU</strain>
        <tissue evidence="14">Muscle</tissue>
    </source>
</reference>
<dbReference type="Proteomes" id="UP000324632">
    <property type="component" value="Chromosome 20"/>
</dbReference>
<dbReference type="GO" id="GO:0000978">
    <property type="term" value="F:RNA polymerase II cis-regulatory region sequence-specific DNA binding"/>
    <property type="evidence" value="ECO:0007669"/>
    <property type="project" value="TreeGrafter"/>
</dbReference>
<evidence type="ECO:0000313" key="14">
    <source>
        <dbReference type="EMBL" id="KAA0706883.1"/>
    </source>
</evidence>
<dbReference type="InterPro" id="IPR013087">
    <property type="entry name" value="Znf_C2H2_type"/>
</dbReference>
<evidence type="ECO:0000256" key="1">
    <source>
        <dbReference type="ARBA" id="ARBA00003767"/>
    </source>
</evidence>
<dbReference type="FunFam" id="3.30.160.60:FF:000097">
    <property type="entry name" value="Zinc finger protein"/>
    <property type="match status" value="1"/>
</dbReference>
<feature type="coiled-coil region" evidence="12">
    <location>
        <begin position="22"/>
        <end position="49"/>
    </location>
</feature>
<keyword evidence="5 11" id="KW-0863">Zinc-finger</keyword>
<comment type="function">
    <text evidence="1">May be involved in transcriptional regulation.</text>
</comment>
<evidence type="ECO:0000256" key="8">
    <source>
        <dbReference type="ARBA" id="ARBA00023125"/>
    </source>
</evidence>
<feature type="domain" description="C2H2-type" evidence="13">
    <location>
        <begin position="159"/>
        <end position="186"/>
    </location>
</feature>
<dbReference type="EMBL" id="SOYY01000020">
    <property type="protein sequence ID" value="KAA0706883.1"/>
    <property type="molecule type" value="Genomic_DNA"/>
</dbReference>
<feature type="domain" description="C2H2-type" evidence="13">
    <location>
        <begin position="271"/>
        <end position="298"/>
    </location>
</feature>